<evidence type="ECO:0000256" key="3">
    <source>
        <dbReference type="ARBA" id="ARBA00022525"/>
    </source>
</evidence>
<sequence>SMKNLLIKNVYILQVCVAFVLCSPQAVTGSPVDCPNQDTAGTSCAISVEKLLERAVQHAELIYRVSEESKLLFDEMLISYGMNLHIPEGTMCAPKTVTVPRSKSEIKQISDKWILHSLLILAQFWIDPLVEVQASLENYENAPSALLTRSKWISTKLMSLEQGIMVLIRQILGEGSVTLEGPEETSDRFVSSNILETVRRDYSVIYCFRKDAHKMQTFLKLLKCRQIEKENCSLF</sequence>
<dbReference type="PRINTS" id="PR00836">
    <property type="entry name" value="SOMATOTROPIN"/>
</dbReference>
<evidence type="ECO:0000256" key="8">
    <source>
        <dbReference type="SAM" id="SignalP"/>
    </source>
</evidence>
<reference evidence="9" key="1">
    <citation type="submission" date="2025-08" db="UniProtKB">
        <authorList>
            <consortium name="Ensembl"/>
        </authorList>
    </citation>
    <scope>IDENTIFICATION</scope>
</reference>
<evidence type="ECO:0000313" key="9">
    <source>
        <dbReference type="Ensembl" id="ENSSRHP00000090116.1"/>
    </source>
</evidence>
<dbReference type="PANTHER" id="PTHR11417:SF3">
    <property type="entry name" value="SOMATOLACTIN ALPHA ISOFORM X1-RELATED"/>
    <property type="match status" value="1"/>
</dbReference>
<evidence type="ECO:0000256" key="2">
    <source>
        <dbReference type="ARBA" id="ARBA00008474"/>
    </source>
</evidence>
<keyword evidence="4 7" id="KW-0372">Hormone</keyword>
<evidence type="ECO:0000256" key="7">
    <source>
        <dbReference type="RuleBase" id="RU003618"/>
    </source>
</evidence>
<evidence type="ECO:0000256" key="6">
    <source>
        <dbReference type="ARBA" id="ARBA00023157"/>
    </source>
</evidence>
<name>A0A673MKJ1_9TELE</name>
<proteinExistence type="inferred from homology"/>
<dbReference type="GO" id="GO:0046427">
    <property type="term" value="P:positive regulation of receptor signaling pathway via JAK-STAT"/>
    <property type="evidence" value="ECO:0007669"/>
    <property type="project" value="TreeGrafter"/>
</dbReference>
<dbReference type="GO" id="GO:0005615">
    <property type="term" value="C:extracellular space"/>
    <property type="evidence" value="ECO:0007669"/>
    <property type="project" value="TreeGrafter"/>
</dbReference>
<dbReference type="GO" id="GO:0070186">
    <property type="term" value="F:growth hormone activity"/>
    <property type="evidence" value="ECO:0007669"/>
    <property type="project" value="TreeGrafter"/>
</dbReference>
<dbReference type="InterPro" id="IPR009079">
    <property type="entry name" value="4_helix_cytokine-like_core"/>
</dbReference>
<feature type="chain" id="PRO_5025364572" evidence="8">
    <location>
        <begin position="30"/>
        <end position="235"/>
    </location>
</feature>
<evidence type="ECO:0000313" key="10">
    <source>
        <dbReference type="Proteomes" id="UP000472270"/>
    </source>
</evidence>
<dbReference type="Proteomes" id="UP000472270">
    <property type="component" value="Unassembled WGS sequence"/>
</dbReference>
<evidence type="ECO:0000256" key="1">
    <source>
        <dbReference type="ARBA" id="ARBA00004613"/>
    </source>
</evidence>
<dbReference type="InterPro" id="IPR001400">
    <property type="entry name" value="Somatotropin/Prolactin"/>
</dbReference>
<organism evidence="9 10">
    <name type="scientific">Sinocyclocheilus rhinocerous</name>
    <dbReference type="NCBI Taxonomy" id="307959"/>
    <lineage>
        <taxon>Eukaryota</taxon>
        <taxon>Metazoa</taxon>
        <taxon>Chordata</taxon>
        <taxon>Craniata</taxon>
        <taxon>Vertebrata</taxon>
        <taxon>Euteleostomi</taxon>
        <taxon>Actinopterygii</taxon>
        <taxon>Neopterygii</taxon>
        <taxon>Teleostei</taxon>
        <taxon>Ostariophysi</taxon>
        <taxon>Cypriniformes</taxon>
        <taxon>Cyprinidae</taxon>
        <taxon>Cyprininae</taxon>
        <taxon>Sinocyclocheilus</taxon>
    </lineage>
</organism>
<accession>A0A673MKJ1</accession>
<gene>
    <name evidence="9" type="primary">LOC107758689</name>
</gene>
<dbReference type="GO" id="GO:0005131">
    <property type="term" value="F:growth hormone receptor binding"/>
    <property type="evidence" value="ECO:0007669"/>
    <property type="project" value="TreeGrafter"/>
</dbReference>
<evidence type="ECO:0000256" key="4">
    <source>
        <dbReference type="ARBA" id="ARBA00022702"/>
    </source>
</evidence>
<dbReference type="Gene3D" id="1.20.1250.10">
    <property type="match status" value="1"/>
</dbReference>
<comment type="similarity">
    <text evidence="2 7">Belongs to the somatotropin/prolactin family.</text>
</comment>
<dbReference type="PANTHER" id="PTHR11417">
    <property type="entry name" value="SOMATOTROPIN,PROLACTIN"/>
    <property type="match status" value="1"/>
</dbReference>
<keyword evidence="5 8" id="KW-0732">Signal</keyword>
<dbReference type="Pfam" id="PF00103">
    <property type="entry name" value="Hormone_1"/>
    <property type="match status" value="1"/>
</dbReference>
<dbReference type="InterPro" id="IPR018116">
    <property type="entry name" value="Somatotropin_CS"/>
</dbReference>
<dbReference type="AlphaFoldDB" id="A0A673MKJ1"/>
<keyword evidence="10" id="KW-1185">Reference proteome</keyword>
<reference evidence="9" key="2">
    <citation type="submission" date="2025-09" db="UniProtKB">
        <authorList>
            <consortium name="Ensembl"/>
        </authorList>
    </citation>
    <scope>IDENTIFICATION</scope>
</reference>
<dbReference type="PROSITE" id="PS00338">
    <property type="entry name" value="SOMATOTROPIN_2"/>
    <property type="match status" value="1"/>
</dbReference>
<dbReference type="Ensembl" id="ENSSRHT00000092545.1">
    <property type="protein sequence ID" value="ENSSRHP00000090116.1"/>
    <property type="gene ID" value="ENSSRHG00000044460.1"/>
</dbReference>
<feature type="signal peptide" evidence="8">
    <location>
        <begin position="1"/>
        <end position="29"/>
    </location>
</feature>
<keyword evidence="6" id="KW-1015">Disulfide bond</keyword>
<dbReference type="GO" id="GO:0048513">
    <property type="term" value="P:animal organ development"/>
    <property type="evidence" value="ECO:0007669"/>
    <property type="project" value="TreeGrafter"/>
</dbReference>
<dbReference type="GO" id="GO:0031667">
    <property type="term" value="P:response to nutrient levels"/>
    <property type="evidence" value="ECO:0007669"/>
    <property type="project" value="TreeGrafter"/>
</dbReference>
<dbReference type="GO" id="GO:0045927">
    <property type="term" value="P:positive regulation of growth"/>
    <property type="evidence" value="ECO:0007669"/>
    <property type="project" value="TreeGrafter"/>
</dbReference>
<dbReference type="GO" id="GO:0060396">
    <property type="term" value="P:growth hormone receptor signaling pathway"/>
    <property type="evidence" value="ECO:0007669"/>
    <property type="project" value="TreeGrafter"/>
</dbReference>
<keyword evidence="3" id="KW-0964">Secreted</keyword>
<protein>
    <submittedName>
        <fullName evidence="9">Somatolactin-like</fullName>
    </submittedName>
</protein>
<evidence type="ECO:0000256" key="5">
    <source>
        <dbReference type="ARBA" id="ARBA00022729"/>
    </source>
</evidence>
<comment type="subcellular location">
    <subcellularLocation>
        <location evidence="1 7">Secreted</location>
    </subcellularLocation>
</comment>
<dbReference type="SUPFAM" id="SSF47266">
    <property type="entry name" value="4-helical cytokines"/>
    <property type="match status" value="1"/>
</dbReference>